<evidence type="ECO:0000256" key="1">
    <source>
        <dbReference type="ARBA" id="ARBA00023125"/>
    </source>
</evidence>
<reference evidence="4 5" key="1">
    <citation type="submission" date="2017-11" db="EMBL/GenBank/DDBJ databases">
        <title>Draft Genome Sequence of Lactobacillus curieae NBRC 111893 isolated from Koso, a Japanese sugar-Vegetable Fermented Beverage.</title>
        <authorList>
            <person name="Chiou T.Y."/>
            <person name="Oshima K."/>
            <person name="Suda W."/>
            <person name="Hattori M."/>
            <person name="Takahashi T."/>
        </authorList>
    </citation>
    <scope>NUCLEOTIDE SEQUENCE [LARGE SCALE GENOMIC DNA]</scope>
    <source>
        <strain evidence="4 5">NBRC111893</strain>
    </source>
</reference>
<sequence length="195" mass="22391">MEQKGKKTVVKHAKLSKELIEDAAIKLVKEQGFDNLSYRGLARSLEVSPQSLYPYVDNLSQLEVMVIVHYLNSLIDELQDNLIGVSGREALEEYAKVFYSFTKNHLEFSKVFSAAANHPDSSSIDDQFKRMRKILEKAMHYIDADHDTIMNHITLLVTNLMGYVVMQDLNFFDQNDPLPENFESNIKVIIDSFEN</sequence>
<keyword evidence="5" id="KW-1185">Reference proteome</keyword>
<dbReference type="SUPFAM" id="SSF46689">
    <property type="entry name" value="Homeodomain-like"/>
    <property type="match status" value="1"/>
</dbReference>
<dbReference type="Proteomes" id="UP000286974">
    <property type="component" value="Unassembled WGS sequence"/>
</dbReference>
<evidence type="ECO:0000259" key="3">
    <source>
        <dbReference type="PROSITE" id="PS50977"/>
    </source>
</evidence>
<dbReference type="InterPro" id="IPR009057">
    <property type="entry name" value="Homeodomain-like_sf"/>
</dbReference>
<proteinExistence type="predicted"/>
<dbReference type="AlphaFoldDB" id="A0A401FNS3"/>
<name>A0A401FNS3_9LACO</name>
<feature type="DNA-binding region" description="H-T-H motif" evidence="2">
    <location>
        <begin position="37"/>
        <end position="56"/>
    </location>
</feature>
<organism evidence="4 5">
    <name type="scientific">Lentilactobacillus kosonis</name>
    <dbReference type="NCBI Taxonomy" id="2810561"/>
    <lineage>
        <taxon>Bacteria</taxon>
        <taxon>Bacillati</taxon>
        <taxon>Bacillota</taxon>
        <taxon>Bacilli</taxon>
        <taxon>Lactobacillales</taxon>
        <taxon>Lactobacillaceae</taxon>
        <taxon>Lentilactobacillus</taxon>
    </lineage>
</organism>
<evidence type="ECO:0000313" key="5">
    <source>
        <dbReference type="Proteomes" id="UP000286974"/>
    </source>
</evidence>
<protein>
    <submittedName>
        <fullName evidence="4">Transcriptional regulator, TetR family</fullName>
    </submittedName>
</protein>
<keyword evidence="1 2" id="KW-0238">DNA-binding</keyword>
<dbReference type="PROSITE" id="PS50977">
    <property type="entry name" value="HTH_TETR_2"/>
    <property type="match status" value="1"/>
</dbReference>
<feature type="domain" description="HTH tetR-type" evidence="3">
    <location>
        <begin position="14"/>
        <end position="74"/>
    </location>
</feature>
<dbReference type="EMBL" id="BEXA01000005">
    <property type="protein sequence ID" value="GAY73987.1"/>
    <property type="molecule type" value="Genomic_DNA"/>
</dbReference>
<dbReference type="OrthoDB" id="71867at2"/>
<evidence type="ECO:0000313" key="4">
    <source>
        <dbReference type="EMBL" id="GAY73987.1"/>
    </source>
</evidence>
<dbReference type="RefSeq" id="WP_125008717.1">
    <property type="nucleotide sequence ID" value="NZ_BEXA01000005.1"/>
</dbReference>
<dbReference type="Pfam" id="PF00440">
    <property type="entry name" value="TetR_N"/>
    <property type="match status" value="1"/>
</dbReference>
<comment type="caution">
    <text evidence="4">The sequence shown here is derived from an EMBL/GenBank/DDBJ whole genome shotgun (WGS) entry which is preliminary data.</text>
</comment>
<evidence type="ECO:0000256" key="2">
    <source>
        <dbReference type="PROSITE-ProRule" id="PRU00335"/>
    </source>
</evidence>
<dbReference type="InterPro" id="IPR001647">
    <property type="entry name" value="HTH_TetR"/>
</dbReference>
<dbReference type="Gene3D" id="1.10.10.60">
    <property type="entry name" value="Homeodomain-like"/>
    <property type="match status" value="1"/>
</dbReference>
<gene>
    <name evidence="4" type="ORF">NBRC111893_2133</name>
</gene>
<dbReference type="Gene3D" id="1.10.357.10">
    <property type="entry name" value="Tetracycline Repressor, domain 2"/>
    <property type="match status" value="1"/>
</dbReference>
<dbReference type="GO" id="GO:0003677">
    <property type="term" value="F:DNA binding"/>
    <property type="evidence" value="ECO:0007669"/>
    <property type="project" value="UniProtKB-UniRule"/>
</dbReference>
<accession>A0A401FNS3</accession>